<dbReference type="InterPro" id="IPR011050">
    <property type="entry name" value="Pectin_lyase_fold/virulence"/>
</dbReference>
<dbReference type="SMART" id="SM00710">
    <property type="entry name" value="PbH1"/>
    <property type="match status" value="4"/>
</dbReference>
<dbReference type="SUPFAM" id="SSF51126">
    <property type="entry name" value="Pectin lyase-like"/>
    <property type="match status" value="1"/>
</dbReference>
<dbReference type="RefSeq" id="WP_252443781.1">
    <property type="nucleotide sequence ID" value="NZ_JAGSOV010000062.1"/>
</dbReference>
<evidence type="ECO:0000313" key="3">
    <source>
        <dbReference type="Proteomes" id="UP001165283"/>
    </source>
</evidence>
<keyword evidence="3" id="KW-1185">Reference proteome</keyword>
<sequence length="370" mass="38428">MPSLVALATAVVAAALTFSPAQPPPGPLPPVPLDGPQKLSLAERTVPCRNSLRDADLINRRIANSRPGDETVFDGTCLVNKTIKLVGGRTYRGGSRTGTVIKQADGANLDAIFASDGYLDNTTTTGLPFALRTLTVDGNPENNPTAKDSIVIRSWQTQVEDIEINGSRRHGVRVTSLSQNGTRITNTQVNGRIASTQINDSGGSGLYVEDPGNSVTDWQFADNYVAGTGGYGVSLDNAAGVDGNYGLRANRIYGTGISDNYIEDFCTVGLIARVQGDAASTISNNRILKFNDGDGTFLRVEGNYGDGKVAVTGNAIRGNGGGVGLDYIKGNANSLEVVSAGNLVTEVAIPIQVGPGVVVSSGQFAALGGI</sequence>
<dbReference type="InterPro" id="IPR006626">
    <property type="entry name" value="PbH1"/>
</dbReference>
<accession>A0ABT1A7Y2</accession>
<dbReference type="Proteomes" id="UP001165283">
    <property type="component" value="Unassembled WGS sequence"/>
</dbReference>
<organism evidence="2 3">
    <name type="scientific">Pseudonocardia humida</name>
    <dbReference type="NCBI Taxonomy" id="2800819"/>
    <lineage>
        <taxon>Bacteria</taxon>
        <taxon>Bacillati</taxon>
        <taxon>Actinomycetota</taxon>
        <taxon>Actinomycetes</taxon>
        <taxon>Pseudonocardiales</taxon>
        <taxon>Pseudonocardiaceae</taxon>
        <taxon>Pseudonocardia</taxon>
    </lineage>
</organism>
<gene>
    <name evidence="2" type="ORF">KDL28_29040</name>
</gene>
<name>A0ABT1A7Y2_9PSEU</name>
<reference evidence="2" key="1">
    <citation type="submission" date="2021-04" db="EMBL/GenBank/DDBJ databases">
        <title>Pseudonocardia sp. nov., isolated from sandy soil of mangrove forest.</title>
        <authorList>
            <person name="Zan Z."/>
            <person name="Huang R."/>
            <person name="Liu W."/>
        </authorList>
    </citation>
    <scope>NUCLEOTIDE SEQUENCE</scope>
    <source>
        <strain evidence="2">S2-4</strain>
    </source>
</reference>
<comment type="caution">
    <text evidence="2">The sequence shown here is derived from an EMBL/GenBank/DDBJ whole genome shotgun (WGS) entry which is preliminary data.</text>
</comment>
<proteinExistence type="predicted"/>
<protein>
    <submittedName>
        <fullName evidence="2">Right-handed parallel beta-helix repeat-containing protein</fullName>
    </submittedName>
</protein>
<evidence type="ECO:0000256" key="1">
    <source>
        <dbReference type="SAM" id="SignalP"/>
    </source>
</evidence>
<dbReference type="EMBL" id="JAGSOV010000062">
    <property type="protein sequence ID" value="MCO1659123.1"/>
    <property type="molecule type" value="Genomic_DNA"/>
</dbReference>
<feature type="signal peptide" evidence="1">
    <location>
        <begin position="1"/>
        <end position="21"/>
    </location>
</feature>
<feature type="chain" id="PRO_5045287343" evidence="1">
    <location>
        <begin position="22"/>
        <end position="370"/>
    </location>
</feature>
<evidence type="ECO:0000313" key="2">
    <source>
        <dbReference type="EMBL" id="MCO1659123.1"/>
    </source>
</evidence>
<keyword evidence="1" id="KW-0732">Signal</keyword>